<dbReference type="RefSeq" id="WP_188631149.1">
    <property type="nucleotide sequence ID" value="NZ_BMNQ01000001.1"/>
</dbReference>
<comment type="caution">
    <text evidence="1">The sequence shown here is derived from an EMBL/GenBank/DDBJ whole genome shotgun (WGS) entry which is preliminary data.</text>
</comment>
<evidence type="ECO:0000313" key="2">
    <source>
        <dbReference type="Proteomes" id="UP000658382"/>
    </source>
</evidence>
<keyword evidence="2" id="KW-1185">Reference proteome</keyword>
<sequence length="46" mass="5418">MRIHFVTFIYDFKKQIEPLLLIKEACNNLMPGIINRLEQEGNANKN</sequence>
<gene>
    <name evidence="1" type="ORF">GCM10007063_01690</name>
</gene>
<protein>
    <submittedName>
        <fullName evidence="1">Uncharacterized protein</fullName>
    </submittedName>
</protein>
<reference evidence="1" key="1">
    <citation type="journal article" date="2014" name="Int. J. Syst. Evol. Microbiol.">
        <title>Complete genome sequence of Corynebacterium casei LMG S-19264T (=DSM 44701T), isolated from a smear-ripened cheese.</title>
        <authorList>
            <consortium name="US DOE Joint Genome Institute (JGI-PGF)"/>
            <person name="Walter F."/>
            <person name="Albersmeier A."/>
            <person name="Kalinowski J."/>
            <person name="Ruckert C."/>
        </authorList>
    </citation>
    <scope>NUCLEOTIDE SEQUENCE</scope>
    <source>
        <strain evidence="1">JCM 12580</strain>
    </source>
</reference>
<dbReference type="AlphaFoldDB" id="A0A917PKL2"/>
<dbReference type="EMBL" id="BMNQ01000001">
    <property type="protein sequence ID" value="GGJ82867.1"/>
    <property type="molecule type" value="Genomic_DNA"/>
</dbReference>
<accession>A0A917PKL2</accession>
<evidence type="ECO:0000313" key="1">
    <source>
        <dbReference type="EMBL" id="GGJ82867.1"/>
    </source>
</evidence>
<dbReference type="Proteomes" id="UP000658382">
    <property type="component" value="Unassembled WGS sequence"/>
</dbReference>
<name>A0A917PKL2_9BACI</name>
<proteinExistence type="predicted"/>
<organism evidence="1 2">
    <name type="scientific">Lentibacillus kapialis</name>
    <dbReference type="NCBI Taxonomy" id="340214"/>
    <lineage>
        <taxon>Bacteria</taxon>
        <taxon>Bacillati</taxon>
        <taxon>Bacillota</taxon>
        <taxon>Bacilli</taxon>
        <taxon>Bacillales</taxon>
        <taxon>Bacillaceae</taxon>
        <taxon>Lentibacillus</taxon>
    </lineage>
</organism>
<reference evidence="1" key="2">
    <citation type="submission" date="2020-09" db="EMBL/GenBank/DDBJ databases">
        <authorList>
            <person name="Sun Q."/>
            <person name="Ohkuma M."/>
        </authorList>
    </citation>
    <scope>NUCLEOTIDE SEQUENCE</scope>
    <source>
        <strain evidence="1">JCM 12580</strain>
    </source>
</reference>